<protein>
    <submittedName>
        <fullName evidence="1">Uncharacterized protein</fullName>
    </submittedName>
</protein>
<organism evidence="1 2">
    <name type="scientific">Ignelater luminosus</name>
    <name type="common">Cucubano</name>
    <name type="synonym">Pyrophorus luminosus</name>
    <dbReference type="NCBI Taxonomy" id="2038154"/>
    <lineage>
        <taxon>Eukaryota</taxon>
        <taxon>Metazoa</taxon>
        <taxon>Ecdysozoa</taxon>
        <taxon>Arthropoda</taxon>
        <taxon>Hexapoda</taxon>
        <taxon>Insecta</taxon>
        <taxon>Pterygota</taxon>
        <taxon>Neoptera</taxon>
        <taxon>Endopterygota</taxon>
        <taxon>Coleoptera</taxon>
        <taxon>Polyphaga</taxon>
        <taxon>Elateriformia</taxon>
        <taxon>Elateroidea</taxon>
        <taxon>Elateridae</taxon>
        <taxon>Agrypninae</taxon>
        <taxon>Pyrophorini</taxon>
        <taxon>Ignelater</taxon>
    </lineage>
</organism>
<dbReference type="AlphaFoldDB" id="A0A8K0CQR3"/>
<keyword evidence="2" id="KW-1185">Reference proteome</keyword>
<dbReference type="Proteomes" id="UP000801492">
    <property type="component" value="Unassembled WGS sequence"/>
</dbReference>
<gene>
    <name evidence="1" type="ORF">ILUMI_16722</name>
</gene>
<proteinExistence type="predicted"/>
<dbReference type="EMBL" id="VTPC01066670">
    <property type="protein sequence ID" value="KAF2889451.1"/>
    <property type="molecule type" value="Genomic_DNA"/>
</dbReference>
<sequence>MGEPINNYYVRIKNAATPCKFGNRLNEIIKDRFICGLQPGPILDRICEEAETTPVEEILETALKKEATIRELSMVNKVDVRRKVAAGVKRRLIIPTKLDVWQDKKSRVTRRNVIVVVKLSITLKTVSTGSTFVKFVKRKDI</sequence>
<evidence type="ECO:0000313" key="1">
    <source>
        <dbReference type="EMBL" id="KAF2889451.1"/>
    </source>
</evidence>
<reference evidence="1" key="1">
    <citation type="submission" date="2019-08" db="EMBL/GenBank/DDBJ databases">
        <title>The genome of the North American firefly Photinus pyralis.</title>
        <authorList>
            <consortium name="Photinus pyralis genome working group"/>
            <person name="Fallon T.R."/>
            <person name="Sander Lower S.E."/>
            <person name="Weng J.-K."/>
        </authorList>
    </citation>
    <scope>NUCLEOTIDE SEQUENCE</scope>
    <source>
        <strain evidence="1">TRF0915ILg1</strain>
        <tissue evidence="1">Whole body</tissue>
    </source>
</reference>
<evidence type="ECO:0000313" key="2">
    <source>
        <dbReference type="Proteomes" id="UP000801492"/>
    </source>
</evidence>
<dbReference type="OrthoDB" id="6779575at2759"/>
<name>A0A8K0CQR3_IGNLU</name>
<comment type="caution">
    <text evidence="1">The sequence shown here is derived from an EMBL/GenBank/DDBJ whole genome shotgun (WGS) entry which is preliminary data.</text>
</comment>
<accession>A0A8K0CQR3</accession>